<evidence type="ECO:0000259" key="3">
    <source>
        <dbReference type="SMART" id="SM00460"/>
    </source>
</evidence>
<keyword evidence="4" id="KW-0378">Hydrolase</keyword>
<dbReference type="Gene3D" id="3.10.620.30">
    <property type="match status" value="1"/>
</dbReference>
<feature type="region of interest" description="Disordered" evidence="1">
    <location>
        <begin position="542"/>
        <end position="579"/>
    </location>
</feature>
<protein>
    <submittedName>
        <fullName evidence="4">Transglutaminase-like putative cysteine protease</fullName>
    </submittedName>
</protein>
<dbReference type="InterPro" id="IPR038765">
    <property type="entry name" value="Papain-like_cys_pep_sf"/>
</dbReference>
<accession>A0A495IES6</accession>
<dbReference type="EMBL" id="RBKS01000001">
    <property type="protein sequence ID" value="RKR73655.1"/>
    <property type="molecule type" value="Genomic_DNA"/>
</dbReference>
<gene>
    <name evidence="4" type="ORF">C8E83_0749</name>
</gene>
<sequence length="755" mass="78567">MVDLRTRRQAPAPSQPRPARQPARPRWGLTAALWFTLVVSLASIGGLFQGTGWWFASATVALVVLGAQELARTLRWPAPAALATGLVVAAIACTLTVSGGTALLGVIPTADTIDRVRLLAQQASETIVADQAPVPVSAAILAVIVGCVAVASIVIDVLARILRTPVLTGAVFAVVLVVPSLVPDVQPSWPWVVLTVLGFIVVLLVSTGRRPSRSTVITGVASLAAAGIVTSLVPMSVDTALQGLGTGAGISTGVNPVVNLGKDLRRGTAVNVLSYTTTDPNGEYLKLVDLVDFSGKSWSPAKVSLKSSDTVSKLPAAPGISSTTRRKTATTKVSVSLLRSPYLPIPVPATKITGVDSQWKYVDASGVTVRSSTEGSQGLDYTVVSKPVNPTRAQIVASLGQTPASLAEYRSVKGVPASISTLAKKVTAGAANPFDAAVDLQNYFRNGDFTYSETTPVREGYDGTGLDAISVFLKRKSGYCVHFASAMAVMARTLGIPSRMAVGFLPGTQNGDDESWTVTSNDLHTWPELYFQGLGWVPFEPTPGQGTTSDYLQQTGSTASPSASATASPSDSSSASASSSATAQATATSTGAVPSSAAAAATTGTPVGTTPLLAAGIGILLLLALSPWWLRTQRRRRRLRAGPPDAALNAWREVVDTARDLGIAVPAAATPVQAADVLRVSLARDGTEPGAPELESLLAALQRERFGDEPAAHEVHDQARRVIARLRRSVGAPALVRATVAPRTLFAEQRSRQAI</sequence>
<keyword evidence="2" id="KW-0812">Transmembrane</keyword>
<keyword evidence="2" id="KW-1133">Transmembrane helix</keyword>
<feature type="compositionally biased region" description="Low complexity" evidence="1">
    <location>
        <begin position="554"/>
        <end position="579"/>
    </location>
</feature>
<dbReference type="PANTHER" id="PTHR42736:SF1">
    <property type="entry name" value="PROTEIN-GLUTAMINE GAMMA-GLUTAMYLTRANSFERASE"/>
    <property type="match status" value="1"/>
</dbReference>
<keyword evidence="4" id="KW-0645">Protease</keyword>
<evidence type="ECO:0000256" key="2">
    <source>
        <dbReference type="SAM" id="Phobius"/>
    </source>
</evidence>
<dbReference type="GO" id="GO:0008233">
    <property type="term" value="F:peptidase activity"/>
    <property type="evidence" value="ECO:0007669"/>
    <property type="project" value="UniProtKB-KW"/>
</dbReference>
<dbReference type="Pfam" id="PF11992">
    <property type="entry name" value="TgpA_N"/>
    <property type="match status" value="1"/>
</dbReference>
<dbReference type="OrthoDB" id="9804023at2"/>
<feature type="domain" description="Transglutaminase-like" evidence="3">
    <location>
        <begin position="472"/>
        <end position="543"/>
    </location>
</feature>
<evidence type="ECO:0000256" key="1">
    <source>
        <dbReference type="SAM" id="MobiDB-lite"/>
    </source>
</evidence>
<dbReference type="AlphaFoldDB" id="A0A495IES6"/>
<feature type="compositionally biased region" description="Low complexity" evidence="1">
    <location>
        <begin position="9"/>
        <end position="24"/>
    </location>
</feature>
<feature type="transmembrane region" description="Helical" evidence="2">
    <location>
        <begin position="612"/>
        <end position="630"/>
    </location>
</feature>
<name>A0A495IES6_9MICO</name>
<dbReference type="InterPro" id="IPR052901">
    <property type="entry name" value="Bact_TGase-like"/>
</dbReference>
<dbReference type="InterPro" id="IPR002931">
    <property type="entry name" value="Transglutaminase-like"/>
</dbReference>
<feature type="compositionally biased region" description="Polar residues" evidence="1">
    <location>
        <begin position="544"/>
        <end position="553"/>
    </location>
</feature>
<feature type="transmembrane region" description="Helical" evidence="2">
    <location>
        <begin position="83"/>
        <end position="107"/>
    </location>
</feature>
<organism evidence="4 5">
    <name type="scientific">Frondihabitans australicus</name>
    <dbReference type="NCBI Taxonomy" id="386892"/>
    <lineage>
        <taxon>Bacteria</taxon>
        <taxon>Bacillati</taxon>
        <taxon>Actinomycetota</taxon>
        <taxon>Actinomycetes</taxon>
        <taxon>Micrococcales</taxon>
        <taxon>Microbacteriaceae</taxon>
        <taxon>Frondihabitans</taxon>
    </lineage>
</organism>
<dbReference type="InterPro" id="IPR021878">
    <property type="entry name" value="TgpA_N"/>
</dbReference>
<dbReference type="SUPFAM" id="SSF54001">
    <property type="entry name" value="Cysteine proteinases"/>
    <property type="match status" value="1"/>
</dbReference>
<feature type="transmembrane region" description="Helical" evidence="2">
    <location>
        <begin position="188"/>
        <end position="205"/>
    </location>
</feature>
<comment type="caution">
    <text evidence="4">The sequence shown here is derived from an EMBL/GenBank/DDBJ whole genome shotgun (WGS) entry which is preliminary data.</text>
</comment>
<dbReference type="Pfam" id="PF01841">
    <property type="entry name" value="Transglut_core"/>
    <property type="match status" value="1"/>
</dbReference>
<dbReference type="SMART" id="SM00460">
    <property type="entry name" value="TGc"/>
    <property type="match status" value="1"/>
</dbReference>
<keyword evidence="2" id="KW-0472">Membrane</keyword>
<keyword evidence="5" id="KW-1185">Reference proteome</keyword>
<feature type="transmembrane region" description="Helical" evidence="2">
    <location>
        <begin position="53"/>
        <end position="71"/>
    </location>
</feature>
<feature type="transmembrane region" description="Helical" evidence="2">
    <location>
        <begin position="138"/>
        <end position="159"/>
    </location>
</feature>
<dbReference type="GO" id="GO:0006508">
    <property type="term" value="P:proteolysis"/>
    <property type="evidence" value="ECO:0007669"/>
    <property type="project" value="UniProtKB-KW"/>
</dbReference>
<dbReference type="RefSeq" id="WP_121368497.1">
    <property type="nucleotide sequence ID" value="NZ_RBKS01000001.1"/>
</dbReference>
<dbReference type="PANTHER" id="PTHR42736">
    <property type="entry name" value="PROTEIN-GLUTAMINE GAMMA-GLUTAMYLTRANSFERASE"/>
    <property type="match status" value="1"/>
</dbReference>
<feature type="transmembrane region" description="Helical" evidence="2">
    <location>
        <begin position="27"/>
        <end position="47"/>
    </location>
</feature>
<evidence type="ECO:0000313" key="4">
    <source>
        <dbReference type="EMBL" id="RKR73655.1"/>
    </source>
</evidence>
<proteinExistence type="predicted"/>
<feature type="transmembrane region" description="Helical" evidence="2">
    <location>
        <begin position="217"/>
        <end position="237"/>
    </location>
</feature>
<dbReference type="Proteomes" id="UP000280008">
    <property type="component" value="Unassembled WGS sequence"/>
</dbReference>
<evidence type="ECO:0000313" key="5">
    <source>
        <dbReference type="Proteomes" id="UP000280008"/>
    </source>
</evidence>
<feature type="transmembrane region" description="Helical" evidence="2">
    <location>
        <begin position="166"/>
        <end position="182"/>
    </location>
</feature>
<reference evidence="4 5" key="1">
    <citation type="submission" date="2018-10" db="EMBL/GenBank/DDBJ databases">
        <title>Sequencing the genomes of 1000 actinobacteria strains.</title>
        <authorList>
            <person name="Klenk H.-P."/>
        </authorList>
    </citation>
    <scope>NUCLEOTIDE SEQUENCE [LARGE SCALE GENOMIC DNA]</scope>
    <source>
        <strain evidence="4 5">DSM 17894</strain>
    </source>
</reference>
<feature type="region of interest" description="Disordered" evidence="1">
    <location>
        <begin position="1"/>
        <end position="24"/>
    </location>
</feature>